<organism evidence="10 11">
    <name type="scientific">Marasmiellus scandens</name>
    <dbReference type="NCBI Taxonomy" id="2682957"/>
    <lineage>
        <taxon>Eukaryota</taxon>
        <taxon>Fungi</taxon>
        <taxon>Dikarya</taxon>
        <taxon>Basidiomycota</taxon>
        <taxon>Agaricomycotina</taxon>
        <taxon>Agaricomycetes</taxon>
        <taxon>Agaricomycetidae</taxon>
        <taxon>Agaricales</taxon>
        <taxon>Marasmiineae</taxon>
        <taxon>Omphalotaceae</taxon>
        <taxon>Marasmiellus</taxon>
    </lineage>
</organism>
<evidence type="ECO:0000256" key="4">
    <source>
        <dbReference type="ARBA" id="ARBA00022617"/>
    </source>
</evidence>
<keyword evidence="11" id="KW-1185">Reference proteome</keyword>
<accession>A0ABR1JSR1</accession>
<evidence type="ECO:0000256" key="5">
    <source>
        <dbReference type="ARBA" id="ARBA00022723"/>
    </source>
</evidence>
<protein>
    <recommendedName>
        <fullName evidence="12">Cytochrome P450</fullName>
    </recommendedName>
</protein>
<evidence type="ECO:0000256" key="3">
    <source>
        <dbReference type="ARBA" id="ARBA00010617"/>
    </source>
</evidence>
<dbReference type="InterPro" id="IPR036396">
    <property type="entry name" value="Cyt_P450_sf"/>
</dbReference>
<comment type="cofactor">
    <cofactor evidence="1">
        <name>heme</name>
        <dbReference type="ChEBI" id="CHEBI:30413"/>
    </cofactor>
</comment>
<dbReference type="InterPro" id="IPR050364">
    <property type="entry name" value="Cytochrome_P450_fung"/>
</dbReference>
<dbReference type="SUPFAM" id="SSF48264">
    <property type="entry name" value="Cytochrome P450"/>
    <property type="match status" value="1"/>
</dbReference>
<dbReference type="PRINTS" id="PR00463">
    <property type="entry name" value="EP450I"/>
</dbReference>
<sequence length="524" mass="59243">MVVDRMSIPTTMLSALFFLAFLLSLICLVLIRHRLHSATLPLPPGPKSSWFGAVKLPRVYPWRTYAEWKHVYGDLIYIHVLGNPVLILNSASAVSDLLEKRSANYSSRPVRTMVSELMGWDWMFSSMKYGPVWKQHRNLFLKHFPINATAPFHPLQIRETHTLLRNLLESPDKFQFHTRRAAAAIILQITYGIQIDEKVDEEGDNYVSLADKAMSNLARAGLFGTYMDYVPALKYLPPWLPGASFKRLASQWRALTLEMLNRPFDMVKQKMRDGTVSPSIVASELEDIASGRAPHENERILKNVAATTYAAGSDTTVSVLMSLFLAMTKYPEIQCKAQQQLDQILHGRLPVFEDRPQLPYIDCICYELLRWNPVTPLGLNHFVSEDDEYKGFKIPKGTTVLPNVWAILHDPDVYPDPLTFNPDRFQNAEKNIAQGINEIPDAAFGFGRRMCPGRWLAFDSIWIAVASILTVFRISKAIDKNGNAVDPEVEYASLLISHPKPFPCIISSRSPDAANLVLQTADED</sequence>
<evidence type="ECO:0000256" key="9">
    <source>
        <dbReference type="RuleBase" id="RU000461"/>
    </source>
</evidence>
<dbReference type="PANTHER" id="PTHR46300:SF7">
    <property type="entry name" value="P450, PUTATIVE (EUROFUNG)-RELATED"/>
    <property type="match status" value="1"/>
</dbReference>
<comment type="caution">
    <text evidence="10">The sequence shown here is derived from an EMBL/GenBank/DDBJ whole genome shotgun (WGS) entry which is preliminary data.</text>
</comment>
<comment type="pathway">
    <text evidence="2">Secondary metabolite biosynthesis.</text>
</comment>
<dbReference type="Gene3D" id="1.10.630.10">
    <property type="entry name" value="Cytochrome P450"/>
    <property type="match status" value="1"/>
</dbReference>
<dbReference type="Proteomes" id="UP001498398">
    <property type="component" value="Unassembled WGS sequence"/>
</dbReference>
<keyword evidence="4 9" id="KW-0349">Heme</keyword>
<dbReference type="PROSITE" id="PS00086">
    <property type="entry name" value="CYTOCHROME_P450"/>
    <property type="match status" value="1"/>
</dbReference>
<evidence type="ECO:0000256" key="1">
    <source>
        <dbReference type="ARBA" id="ARBA00001971"/>
    </source>
</evidence>
<dbReference type="EMBL" id="JBANRG010000006">
    <property type="protein sequence ID" value="KAK7465649.1"/>
    <property type="molecule type" value="Genomic_DNA"/>
</dbReference>
<dbReference type="CDD" id="cd11065">
    <property type="entry name" value="CYP64-like"/>
    <property type="match status" value="1"/>
</dbReference>
<evidence type="ECO:0000256" key="8">
    <source>
        <dbReference type="ARBA" id="ARBA00023033"/>
    </source>
</evidence>
<evidence type="ECO:0000313" key="10">
    <source>
        <dbReference type="EMBL" id="KAK7465649.1"/>
    </source>
</evidence>
<proteinExistence type="inferred from homology"/>
<name>A0ABR1JSR1_9AGAR</name>
<evidence type="ECO:0000256" key="7">
    <source>
        <dbReference type="ARBA" id="ARBA00023004"/>
    </source>
</evidence>
<keyword evidence="7 9" id="KW-0408">Iron</keyword>
<reference evidence="10 11" key="1">
    <citation type="submission" date="2024-01" db="EMBL/GenBank/DDBJ databases">
        <title>A draft genome for the cacao thread blight pathogen Marasmiellus scandens.</title>
        <authorList>
            <person name="Baruah I.K."/>
            <person name="Leung J."/>
            <person name="Bukari Y."/>
            <person name="Amoako-Attah I."/>
            <person name="Meinhardt L.W."/>
            <person name="Bailey B.A."/>
            <person name="Cohen S.P."/>
        </authorList>
    </citation>
    <scope>NUCLEOTIDE SEQUENCE [LARGE SCALE GENOMIC DNA]</scope>
    <source>
        <strain evidence="10 11">GH-19</strain>
    </source>
</reference>
<dbReference type="InterPro" id="IPR001128">
    <property type="entry name" value="Cyt_P450"/>
</dbReference>
<keyword evidence="6 9" id="KW-0560">Oxidoreductase</keyword>
<evidence type="ECO:0000313" key="11">
    <source>
        <dbReference type="Proteomes" id="UP001498398"/>
    </source>
</evidence>
<comment type="similarity">
    <text evidence="3 9">Belongs to the cytochrome P450 family.</text>
</comment>
<dbReference type="Pfam" id="PF00067">
    <property type="entry name" value="p450"/>
    <property type="match status" value="1"/>
</dbReference>
<dbReference type="PANTHER" id="PTHR46300">
    <property type="entry name" value="P450, PUTATIVE (EUROFUNG)-RELATED-RELATED"/>
    <property type="match status" value="1"/>
</dbReference>
<dbReference type="InterPro" id="IPR017972">
    <property type="entry name" value="Cyt_P450_CS"/>
</dbReference>
<evidence type="ECO:0000256" key="2">
    <source>
        <dbReference type="ARBA" id="ARBA00005179"/>
    </source>
</evidence>
<evidence type="ECO:0000256" key="6">
    <source>
        <dbReference type="ARBA" id="ARBA00023002"/>
    </source>
</evidence>
<keyword evidence="5 9" id="KW-0479">Metal-binding</keyword>
<evidence type="ECO:0008006" key="12">
    <source>
        <dbReference type="Google" id="ProtNLM"/>
    </source>
</evidence>
<dbReference type="InterPro" id="IPR002401">
    <property type="entry name" value="Cyt_P450_E_grp-I"/>
</dbReference>
<keyword evidence="8 9" id="KW-0503">Monooxygenase</keyword>
<gene>
    <name evidence="10" type="ORF">VKT23_005621</name>
</gene>